<dbReference type="GO" id="GO:0000329">
    <property type="term" value="C:fungal-type vacuole membrane"/>
    <property type="evidence" value="ECO:0007669"/>
    <property type="project" value="TreeGrafter"/>
</dbReference>
<comment type="caution">
    <text evidence="4">The sequence shown here is derived from an EMBL/GenBank/DDBJ whole genome shotgun (WGS) entry which is preliminary data.</text>
</comment>
<accession>A0A420HN61</accession>
<gene>
    <name evidence="4" type="ORF">OnM2_064041</name>
</gene>
<sequence>MLYNKLIPFGFILTAAAQCITDVIARNSHTSTLNKFIQGLPEVESVLKNAKNITLLAPSNAAFDAFLKTDYGAAAASHPDFLANLLTYHILNGTYKASDYSDVPVFHRTLLTNSSYTSLEDGQRVKAQTANDSVIVTSGLLTTSRVIKPDVDAPNGIIHIIDTVLTIPASISDTAVAANLDSLVGALKKADLVDTIDDLSCATIFAPFDTAFSNASKSLSKLSDDKLKEVLKYHVLDKVQYSTDLADGSNVENIKGEKIHIDEKNYKIKVDSAQVLTSDVLVFNGVVHVIDEVLAVNLDKKEKGHDHKHDHDDHKGHDHKDHDHKDHDHKDHDHKDHESQGAAGPGAKITKYGVIALGTLILAQIFAL</sequence>
<feature type="domain" description="FAS1" evidence="3">
    <location>
        <begin position="17"/>
        <end position="165"/>
    </location>
</feature>
<feature type="chain" id="PRO_5019183685" evidence="2">
    <location>
        <begin position="18"/>
        <end position="368"/>
    </location>
</feature>
<dbReference type="AlphaFoldDB" id="A0A420HN61"/>
<keyword evidence="5" id="KW-1185">Reference proteome</keyword>
<evidence type="ECO:0000313" key="4">
    <source>
        <dbReference type="EMBL" id="RKF58856.1"/>
    </source>
</evidence>
<dbReference type="PANTHER" id="PTHR10900:SF77">
    <property type="entry name" value="FI19380P1"/>
    <property type="match status" value="1"/>
</dbReference>
<dbReference type="PROSITE" id="PS50213">
    <property type="entry name" value="FAS1"/>
    <property type="match status" value="2"/>
</dbReference>
<organism evidence="4 5">
    <name type="scientific">Erysiphe neolycopersici</name>
    <dbReference type="NCBI Taxonomy" id="212602"/>
    <lineage>
        <taxon>Eukaryota</taxon>
        <taxon>Fungi</taxon>
        <taxon>Dikarya</taxon>
        <taxon>Ascomycota</taxon>
        <taxon>Pezizomycotina</taxon>
        <taxon>Leotiomycetes</taxon>
        <taxon>Erysiphales</taxon>
        <taxon>Erysiphaceae</taxon>
        <taxon>Erysiphe</taxon>
    </lineage>
</organism>
<feature type="region of interest" description="Disordered" evidence="1">
    <location>
        <begin position="301"/>
        <end position="345"/>
    </location>
</feature>
<reference evidence="4 5" key="1">
    <citation type="journal article" date="2018" name="BMC Genomics">
        <title>Comparative genome analyses reveal sequence features reflecting distinct modes of host-adaptation between dicot and monocot powdery mildew.</title>
        <authorList>
            <person name="Wu Y."/>
            <person name="Ma X."/>
            <person name="Pan Z."/>
            <person name="Kale S.D."/>
            <person name="Song Y."/>
            <person name="King H."/>
            <person name="Zhang Q."/>
            <person name="Presley C."/>
            <person name="Deng X."/>
            <person name="Wei C.I."/>
            <person name="Xiao S."/>
        </authorList>
    </citation>
    <scope>NUCLEOTIDE SEQUENCE [LARGE SCALE GENOMIC DNA]</scope>
    <source>
        <strain evidence="4">UMSG2</strain>
    </source>
</reference>
<dbReference type="InterPro" id="IPR000782">
    <property type="entry name" value="FAS1_domain"/>
</dbReference>
<dbReference type="InterPro" id="IPR036378">
    <property type="entry name" value="FAS1_dom_sf"/>
</dbReference>
<dbReference type="GO" id="GO:0016236">
    <property type="term" value="P:macroautophagy"/>
    <property type="evidence" value="ECO:0007669"/>
    <property type="project" value="TreeGrafter"/>
</dbReference>
<feature type="compositionally biased region" description="Basic and acidic residues" evidence="1">
    <location>
        <begin position="301"/>
        <end position="339"/>
    </location>
</feature>
<dbReference type="InterPro" id="IPR050904">
    <property type="entry name" value="Adhesion/Biosynth-related"/>
</dbReference>
<name>A0A420HN61_9PEZI</name>
<evidence type="ECO:0000313" key="5">
    <source>
        <dbReference type="Proteomes" id="UP000286134"/>
    </source>
</evidence>
<proteinExistence type="predicted"/>
<dbReference type="SUPFAM" id="SSF82153">
    <property type="entry name" value="FAS1 domain"/>
    <property type="match status" value="2"/>
</dbReference>
<dbReference type="PANTHER" id="PTHR10900">
    <property type="entry name" value="PERIOSTIN-RELATED"/>
    <property type="match status" value="1"/>
</dbReference>
<dbReference type="SMART" id="SM00554">
    <property type="entry name" value="FAS1"/>
    <property type="match status" value="2"/>
</dbReference>
<dbReference type="Proteomes" id="UP000286134">
    <property type="component" value="Unassembled WGS sequence"/>
</dbReference>
<protein>
    <submittedName>
        <fullName evidence="4">Fasciclin-like arabinogalactan protein</fullName>
    </submittedName>
</protein>
<dbReference type="Pfam" id="PF02469">
    <property type="entry name" value="Fasciclin"/>
    <property type="match status" value="2"/>
</dbReference>
<dbReference type="STRING" id="212602.A0A420HN61"/>
<feature type="signal peptide" evidence="2">
    <location>
        <begin position="1"/>
        <end position="17"/>
    </location>
</feature>
<feature type="domain" description="FAS1" evidence="3">
    <location>
        <begin position="167"/>
        <end position="294"/>
    </location>
</feature>
<dbReference type="OrthoDB" id="286301at2759"/>
<evidence type="ECO:0000259" key="3">
    <source>
        <dbReference type="PROSITE" id="PS50213"/>
    </source>
</evidence>
<dbReference type="Gene3D" id="2.30.180.10">
    <property type="entry name" value="FAS1 domain"/>
    <property type="match status" value="2"/>
</dbReference>
<evidence type="ECO:0000256" key="2">
    <source>
        <dbReference type="SAM" id="SignalP"/>
    </source>
</evidence>
<keyword evidence="2" id="KW-0732">Signal</keyword>
<dbReference type="FunFam" id="2.30.180.10:FF:000032">
    <property type="entry name" value="Fasciclin domain-containing protein, putative"/>
    <property type="match status" value="1"/>
</dbReference>
<dbReference type="EMBL" id="MCFK01006492">
    <property type="protein sequence ID" value="RKF58856.1"/>
    <property type="molecule type" value="Genomic_DNA"/>
</dbReference>
<evidence type="ECO:0000256" key="1">
    <source>
        <dbReference type="SAM" id="MobiDB-lite"/>
    </source>
</evidence>